<dbReference type="RefSeq" id="WP_036532581.1">
    <property type="nucleotide sequence ID" value="NZ_JJML01000017.1"/>
</dbReference>
<dbReference type="InterPro" id="IPR012338">
    <property type="entry name" value="Beta-lactam/transpept-like"/>
</dbReference>
<accession>A0A098TKT8</accession>
<organism evidence="2 3">
    <name type="scientific">Neosynechococcus sphagnicola sy1</name>
    <dbReference type="NCBI Taxonomy" id="1497020"/>
    <lineage>
        <taxon>Bacteria</taxon>
        <taxon>Bacillati</taxon>
        <taxon>Cyanobacteriota</taxon>
        <taxon>Cyanophyceae</taxon>
        <taxon>Neosynechococcales</taxon>
        <taxon>Neosynechococcaceae</taxon>
        <taxon>Neosynechococcus</taxon>
    </lineage>
</organism>
<dbReference type="PANTHER" id="PTHR43283">
    <property type="entry name" value="BETA-LACTAMASE-RELATED"/>
    <property type="match status" value="1"/>
</dbReference>
<dbReference type="Gene3D" id="3.40.710.10">
    <property type="entry name" value="DD-peptidase/beta-lactamase superfamily"/>
    <property type="match status" value="1"/>
</dbReference>
<dbReference type="PROSITE" id="PS51257">
    <property type="entry name" value="PROKAR_LIPOPROTEIN"/>
    <property type="match status" value="1"/>
</dbReference>
<dbReference type="Pfam" id="PF00144">
    <property type="entry name" value="Beta-lactamase"/>
    <property type="match status" value="1"/>
</dbReference>
<proteinExistence type="predicted"/>
<evidence type="ECO:0000259" key="1">
    <source>
        <dbReference type="Pfam" id="PF00144"/>
    </source>
</evidence>
<gene>
    <name evidence="2" type="ORF">DO97_04165</name>
</gene>
<name>A0A098TKT8_9CYAN</name>
<dbReference type="EMBL" id="JJML01000017">
    <property type="protein sequence ID" value="KGF72901.1"/>
    <property type="molecule type" value="Genomic_DNA"/>
</dbReference>
<dbReference type="OrthoDB" id="9773047at2"/>
<feature type="domain" description="Beta-lactamase-related" evidence="1">
    <location>
        <begin position="50"/>
        <end position="317"/>
    </location>
</feature>
<sequence>MDRSFRLVFAGLTVAMLLLGCSMLNSNTPARSQLPTDLANYRQAADYSEANEGLAMLVAQQGKVIFESYAPGIPANQPHPLASGTKSFSCAIAVAAIQDGLLSFDEPVSQTITEWRSDAVRSKITLRQLLSLTSGLSGGTLGRVPTYTEALQQPLTAEPGTRFQYGPVPFQIFGELIRRKLAKAGMSEDPLAYLQRQVLTPIGLQIGDWKRSADGMPNLPSGASLTAHEWAKFGILIANRGQWKGQSLLKPELLSNCFQGSRINPAYGLTFWLNVEGEMPRNRPFHRIKPAPRNLVMAIGAGNQSLYIFPSEQLVIVRQGKLKLRTLLQRGTFEHQRFLSLALGR</sequence>
<protein>
    <recommendedName>
        <fullName evidence="1">Beta-lactamase-related domain-containing protein</fullName>
    </recommendedName>
</protein>
<dbReference type="STRING" id="1497020.DO97_04165"/>
<reference evidence="2 3" key="1">
    <citation type="journal article" date="2014" name="Mol. Ecol.">
        <title>Evolution of Synechococcus.</title>
        <authorList>
            <person name="Dvorak P."/>
            <person name="Casamatta D."/>
            <person name="Hasler P."/>
            <person name="Poulickova A."/>
            <person name="Ondrej V."/>
            <person name="Sanges R."/>
        </authorList>
    </citation>
    <scope>NUCLEOTIDE SEQUENCE [LARGE SCALE GENOMIC DNA]</scope>
    <source>
        <strain evidence="2 3">CAUP A 1101</strain>
    </source>
</reference>
<evidence type="ECO:0000313" key="2">
    <source>
        <dbReference type="EMBL" id="KGF72901.1"/>
    </source>
</evidence>
<keyword evidence="3" id="KW-1185">Reference proteome</keyword>
<dbReference type="SUPFAM" id="SSF56601">
    <property type="entry name" value="beta-lactamase/transpeptidase-like"/>
    <property type="match status" value="1"/>
</dbReference>
<dbReference type="PANTHER" id="PTHR43283:SF7">
    <property type="entry name" value="BETA-LACTAMASE-RELATED DOMAIN-CONTAINING PROTEIN"/>
    <property type="match status" value="1"/>
</dbReference>
<dbReference type="InterPro" id="IPR050789">
    <property type="entry name" value="Diverse_Enzym_Activities"/>
</dbReference>
<dbReference type="Proteomes" id="UP000030170">
    <property type="component" value="Unassembled WGS sequence"/>
</dbReference>
<dbReference type="InterPro" id="IPR001466">
    <property type="entry name" value="Beta-lactam-related"/>
</dbReference>
<comment type="caution">
    <text evidence="2">The sequence shown here is derived from an EMBL/GenBank/DDBJ whole genome shotgun (WGS) entry which is preliminary data.</text>
</comment>
<evidence type="ECO:0000313" key="3">
    <source>
        <dbReference type="Proteomes" id="UP000030170"/>
    </source>
</evidence>
<dbReference type="AlphaFoldDB" id="A0A098TKT8"/>